<feature type="signal peptide" evidence="1">
    <location>
        <begin position="1"/>
        <end position="17"/>
    </location>
</feature>
<keyword evidence="3" id="KW-1185">Reference proteome</keyword>
<reference evidence="2 3" key="1">
    <citation type="journal article" date="2018" name="Sci. Rep.">
        <title>Comparative genomics provides insights into the lifestyle and reveals functional heterogeneity of dark septate endophytic fungi.</title>
        <authorList>
            <person name="Knapp D.G."/>
            <person name="Nemeth J.B."/>
            <person name="Barry K."/>
            <person name="Hainaut M."/>
            <person name="Henrissat B."/>
            <person name="Johnson J."/>
            <person name="Kuo A."/>
            <person name="Lim J.H.P."/>
            <person name="Lipzen A."/>
            <person name="Nolan M."/>
            <person name="Ohm R.A."/>
            <person name="Tamas L."/>
            <person name="Grigoriev I.V."/>
            <person name="Spatafora J.W."/>
            <person name="Nagy L.G."/>
            <person name="Kovacs G.M."/>
        </authorList>
    </citation>
    <scope>NUCLEOTIDE SEQUENCE [LARGE SCALE GENOMIC DNA]</scope>
    <source>
        <strain evidence="2 3">DSE2036</strain>
    </source>
</reference>
<dbReference type="EMBL" id="KZ805323">
    <property type="protein sequence ID" value="PVI04233.1"/>
    <property type="molecule type" value="Genomic_DNA"/>
</dbReference>
<evidence type="ECO:0008006" key="4">
    <source>
        <dbReference type="Google" id="ProtNLM"/>
    </source>
</evidence>
<evidence type="ECO:0000313" key="3">
    <source>
        <dbReference type="Proteomes" id="UP000244855"/>
    </source>
</evidence>
<organism evidence="2 3">
    <name type="scientific">Periconia macrospinosa</name>
    <dbReference type="NCBI Taxonomy" id="97972"/>
    <lineage>
        <taxon>Eukaryota</taxon>
        <taxon>Fungi</taxon>
        <taxon>Dikarya</taxon>
        <taxon>Ascomycota</taxon>
        <taxon>Pezizomycotina</taxon>
        <taxon>Dothideomycetes</taxon>
        <taxon>Pleosporomycetidae</taxon>
        <taxon>Pleosporales</taxon>
        <taxon>Massarineae</taxon>
        <taxon>Periconiaceae</taxon>
        <taxon>Periconia</taxon>
    </lineage>
</organism>
<gene>
    <name evidence="2" type="ORF">DM02DRAFT_625142</name>
</gene>
<sequence length="215" mass="23565">MLSAITFLLFFSPTILGSSFSIKVLNQTGTHCSPSGRGVVTSTNQQNNIVHSMPEFLPYNEPGSMETIHDRTNSKCLTCVATQRGTRSECVQFIRINTDRQNRIVLNQNGTTVSAWGKITEKEFLDISTRYQWVEDTGFEGIGGGVYIAQGPILGRIDKQFGAAEATSYCGGGLLKVTWGARVTTNENMPAGPPDDSVDQSWKFTHRVGYAVCNE</sequence>
<dbReference type="Proteomes" id="UP000244855">
    <property type="component" value="Unassembled WGS sequence"/>
</dbReference>
<protein>
    <recommendedName>
        <fullName evidence="4">Ecp2 effector protein domain-containing protein</fullName>
    </recommendedName>
</protein>
<keyword evidence="1" id="KW-0732">Signal</keyword>
<accession>A0A2V1E103</accession>
<feature type="chain" id="PRO_5016076701" description="Ecp2 effector protein domain-containing protein" evidence="1">
    <location>
        <begin position="18"/>
        <end position="215"/>
    </location>
</feature>
<evidence type="ECO:0000313" key="2">
    <source>
        <dbReference type="EMBL" id="PVI04233.1"/>
    </source>
</evidence>
<proteinExistence type="predicted"/>
<dbReference type="AlphaFoldDB" id="A0A2V1E103"/>
<name>A0A2V1E103_9PLEO</name>
<dbReference type="OrthoDB" id="10491625at2759"/>
<evidence type="ECO:0000256" key="1">
    <source>
        <dbReference type="SAM" id="SignalP"/>
    </source>
</evidence>